<dbReference type="OrthoDB" id="5287072at2759"/>
<dbReference type="AlphaFoldDB" id="A0A0D2JQS8"/>
<dbReference type="GeneID" id="27714165"/>
<reference evidence="2 3" key="1">
    <citation type="submission" date="2015-01" db="EMBL/GenBank/DDBJ databases">
        <title>The Genome Sequence of Fonsecaea multimorphosa CBS 102226.</title>
        <authorList>
            <consortium name="The Broad Institute Genomics Platform"/>
            <person name="Cuomo C."/>
            <person name="de Hoog S."/>
            <person name="Gorbushina A."/>
            <person name="Stielow B."/>
            <person name="Teixiera M."/>
            <person name="Abouelleil A."/>
            <person name="Chapman S.B."/>
            <person name="Priest M."/>
            <person name="Young S.K."/>
            <person name="Wortman J."/>
            <person name="Nusbaum C."/>
            <person name="Birren B."/>
        </authorList>
    </citation>
    <scope>NUCLEOTIDE SEQUENCE [LARGE SCALE GENOMIC DNA]</scope>
    <source>
        <strain evidence="2 3">CBS 102226</strain>
    </source>
</reference>
<dbReference type="RefSeq" id="XP_016629835.1">
    <property type="nucleotide sequence ID" value="XM_016778916.1"/>
</dbReference>
<name>A0A0D2JQS8_9EURO</name>
<proteinExistence type="predicted"/>
<dbReference type="Proteomes" id="UP000053411">
    <property type="component" value="Unassembled WGS sequence"/>
</dbReference>
<dbReference type="STRING" id="1442371.A0A0D2JQS8"/>
<gene>
    <name evidence="2" type="ORF">Z520_08419</name>
</gene>
<dbReference type="VEuPathDB" id="FungiDB:Z520_08419"/>
<dbReference type="InterPro" id="IPR046540">
    <property type="entry name" value="DMFA2_C"/>
</dbReference>
<feature type="domain" description="N,N-dimethylformamidase beta subunit-like C-terminal" evidence="1">
    <location>
        <begin position="291"/>
        <end position="737"/>
    </location>
</feature>
<dbReference type="Pfam" id="PF20254">
    <property type="entry name" value="DMFA2_C"/>
    <property type="match status" value="1"/>
</dbReference>
<keyword evidence="3" id="KW-1185">Reference proteome</keyword>
<dbReference type="EMBL" id="KN848080">
    <property type="protein sequence ID" value="KIX95712.1"/>
    <property type="molecule type" value="Genomic_DNA"/>
</dbReference>
<evidence type="ECO:0000313" key="3">
    <source>
        <dbReference type="Proteomes" id="UP000053411"/>
    </source>
</evidence>
<protein>
    <recommendedName>
        <fullName evidence="1">N,N-dimethylformamidase beta subunit-like C-terminal domain-containing protein</fullName>
    </recommendedName>
</protein>
<organism evidence="2 3">
    <name type="scientific">Fonsecaea multimorphosa CBS 102226</name>
    <dbReference type="NCBI Taxonomy" id="1442371"/>
    <lineage>
        <taxon>Eukaryota</taxon>
        <taxon>Fungi</taxon>
        <taxon>Dikarya</taxon>
        <taxon>Ascomycota</taxon>
        <taxon>Pezizomycotina</taxon>
        <taxon>Eurotiomycetes</taxon>
        <taxon>Chaetothyriomycetidae</taxon>
        <taxon>Chaetothyriales</taxon>
        <taxon>Herpotrichiellaceae</taxon>
        <taxon>Fonsecaea</taxon>
    </lineage>
</organism>
<evidence type="ECO:0000259" key="1">
    <source>
        <dbReference type="Pfam" id="PF20254"/>
    </source>
</evidence>
<accession>A0A0D2JQS8</accession>
<sequence>MSTIDTPPKDYPSEITGYAEPWIASPGDDVAIKVSCTEPEYSYRTVRVIQGVQEEHSPVKQLEEISQIPTGVAPGRFQLARSGSYAIVKRLSLPSSLDGVEVSLYFQAWLPQAGHSQAIISNLNAETKTGLAVLINESGLVEAWIGTGSGVDTVQTGFSPARRRWIKLQVVLKGAECSITLQPVVYIVEKAPAASSVQTTLATPAVFVATASTPFSGDLLLAATYADSPTAAFPRATHFFNGRIDSPTISVLKGAAKIVVAKYDFSRNISEDSILDVSGNNFHGVLVNAPTRAVTGHDWNGGESDWTKAKYGYGAIHFHEDDLDDAQWETDFTIKIPQDARSGIYSVEVKSTNGKTSDMITFIVRTPMPQTPATVTGAKVALVLSTFTYLAYANEQISDPNRSSSIDAGPGFDHSSIKRTEDFNRLTRRRDVGLSNYDVHNDDSGTVFSSAKRPILNLRPGYVMWAFERPRELSADSMMIGFLERHKIPYDIVTDHDLHFHGAAALAPYNTVITGSHPEYPTVESYNAYENFARQGGNIMYLGGNGFYWVSALDTARPWRLEVRRGDQGVRTYTLPGPERIMSLNGTQGGLWKSRGRSSHGLFGISFCAEGVGPGVPFKRTEKSLAPEFAWMFKDMSPEELLIGEHGLGGGASGDEIDSFDIKCGSPTNGVVIATSTGHPDAFGIVPEITMFPITKTLGTQTDEIRSDIVYYETDAGGAVFSVGSINWYCSLGWDDYNNNVAKLTENVIREFLARAENKNQQEEARKESVVVSS</sequence>
<evidence type="ECO:0000313" key="2">
    <source>
        <dbReference type="EMBL" id="KIX95712.1"/>
    </source>
</evidence>